<dbReference type="AlphaFoldDB" id="D5H4Y4"/>
<reference evidence="3" key="2">
    <citation type="submission" date="2010-04" db="EMBL/GenBank/DDBJ databases">
        <title>Genome sequence of Salinibacter ruber M8.</title>
        <authorList>
            <consortium name="Genoscope"/>
        </authorList>
    </citation>
    <scope>NUCLEOTIDE SEQUENCE [LARGE SCALE GENOMIC DNA]</scope>
    <source>
        <strain evidence="3">M8</strain>
    </source>
</reference>
<protein>
    <submittedName>
        <fullName evidence="2">Uncharacterized protein</fullName>
    </submittedName>
</protein>
<dbReference type="KEGG" id="srm:SRM_00168"/>
<name>D5H4Y4_SALRM</name>
<dbReference type="EMBL" id="FP565814">
    <property type="protein sequence ID" value="CBH23089.1"/>
    <property type="molecule type" value="Genomic_DNA"/>
</dbReference>
<dbReference type="Proteomes" id="UP000000933">
    <property type="component" value="Chromosome"/>
</dbReference>
<evidence type="ECO:0000313" key="2">
    <source>
        <dbReference type="EMBL" id="CBH23089.1"/>
    </source>
</evidence>
<evidence type="ECO:0000313" key="3">
    <source>
        <dbReference type="Proteomes" id="UP000000933"/>
    </source>
</evidence>
<feature type="region of interest" description="Disordered" evidence="1">
    <location>
        <begin position="1"/>
        <end position="21"/>
    </location>
</feature>
<evidence type="ECO:0000256" key="1">
    <source>
        <dbReference type="SAM" id="MobiDB-lite"/>
    </source>
</evidence>
<sequence length="112" mass="11836">MPVQHPAAPERKAGRRGRGLAQGVPGALPACRACSPVRFSCPGLVLVQRAFKNDSCRTDPLPSRGGDDGVPTVAGRSLSHDYCTYDGSTFSVTVFSKRRCPLRGATSRAHGV</sequence>
<organism evidence="2 3">
    <name type="scientific">Salinibacter ruber (strain M8)</name>
    <dbReference type="NCBI Taxonomy" id="761659"/>
    <lineage>
        <taxon>Bacteria</taxon>
        <taxon>Pseudomonadati</taxon>
        <taxon>Rhodothermota</taxon>
        <taxon>Rhodothermia</taxon>
        <taxon>Rhodothermales</taxon>
        <taxon>Salinibacteraceae</taxon>
        <taxon>Salinibacter</taxon>
    </lineage>
</organism>
<dbReference type="HOGENOM" id="CLU_2144070_0_0_10"/>
<reference evidence="2 3" key="1">
    <citation type="journal article" date="2010" name="ISME J.">
        <title>Fine-scale evolution: genomic, phenotypic and ecological differentiation in two coexisting Salinibacter ruber strains.</title>
        <authorList>
            <person name="Pena A."/>
            <person name="Teeling H."/>
            <person name="Huerta-Cepas J."/>
            <person name="Santos F."/>
            <person name="Yarza P."/>
            <person name="Brito-Echeverria J."/>
            <person name="Lucio M."/>
            <person name="Schmitt-Kopplin P."/>
            <person name="Meseguer I."/>
            <person name="Schenowitz C."/>
            <person name="Dossat C."/>
            <person name="Barbe V."/>
            <person name="Dopazo J."/>
            <person name="Rossello-Mora R."/>
            <person name="Schuler M."/>
            <person name="Glockner F.O."/>
            <person name="Amann R."/>
            <person name="Gabaldon T."/>
            <person name="Anton J."/>
        </authorList>
    </citation>
    <scope>NUCLEOTIDE SEQUENCE [LARGE SCALE GENOMIC DNA]</scope>
    <source>
        <strain evidence="2 3">M8</strain>
    </source>
</reference>
<gene>
    <name evidence="2" type="ordered locus">SRM_00168</name>
</gene>
<proteinExistence type="predicted"/>
<accession>D5H4Y4</accession>